<dbReference type="InterPro" id="IPR002934">
    <property type="entry name" value="Polymerase_NTP_transf_dom"/>
</dbReference>
<dbReference type="Gene3D" id="3.30.460.10">
    <property type="entry name" value="Beta Polymerase, domain 2"/>
    <property type="match status" value="1"/>
</dbReference>
<dbReference type="Proteomes" id="UP001596445">
    <property type="component" value="Unassembled WGS sequence"/>
</dbReference>
<protein>
    <submittedName>
        <fullName evidence="3">DUF4037 domain-containing protein</fullName>
    </submittedName>
</protein>
<dbReference type="GeneID" id="76631230"/>
<gene>
    <name evidence="3" type="ORF">ACFQQG_14295</name>
</gene>
<dbReference type="Pfam" id="PF01909">
    <property type="entry name" value="NTP_transf_2"/>
    <property type="match status" value="1"/>
</dbReference>
<dbReference type="CDD" id="cd05403">
    <property type="entry name" value="NT_KNTase_like"/>
    <property type="match status" value="1"/>
</dbReference>
<evidence type="ECO:0000259" key="2">
    <source>
        <dbReference type="Pfam" id="PF13228"/>
    </source>
</evidence>
<name>A0ABD5W0Q9_9EURY</name>
<sequence>MTPLKQRRAVARSVSEELAERGDVDAVLLIGSTATGYADENSDVDLTVVGPEQGDERSVDGIHVEWTTLDRDDLDAKLDGWEDDTDRYMYANAEVLYDRAGVAELLDDHSEYPPEVRTEKLYAGWFYATGNTFDAQKAVERGDERVAQCATAAAVEQFVALTYVLENRFPPYRKWLFRAPPLSLPGIDAALSGDVSALETVQTELEPRLTSELDTERVEKPYLFQPSFDPLG</sequence>
<keyword evidence="4" id="KW-1185">Reference proteome</keyword>
<dbReference type="InterPro" id="IPR025117">
    <property type="entry name" value="DUF4037"/>
</dbReference>
<organism evidence="3 4">
    <name type="scientific">Halovenus salina</name>
    <dbReference type="NCBI Taxonomy" id="1510225"/>
    <lineage>
        <taxon>Archaea</taxon>
        <taxon>Methanobacteriati</taxon>
        <taxon>Methanobacteriota</taxon>
        <taxon>Stenosarchaea group</taxon>
        <taxon>Halobacteria</taxon>
        <taxon>Halobacteriales</taxon>
        <taxon>Haloarculaceae</taxon>
        <taxon>Halovenus</taxon>
    </lineage>
</organism>
<comment type="caution">
    <text evidence="3">The sequence shown here is derived from an EMBL/GenBank/DDBJ whole genome shotgun (WGS) entry which is preliminary data.</text>
</comment>
<dbReference type="Pfam" id="PF13228">
    <property type="entry name" value="DUF4037"/>
    <property type="match status" value="1"/>
</dbReference>
<dbReference type="SUPFAM" id="SSF81301">
    <property type="entry name" value="Nucleotidyltransferase"/>
    <property type="match status" value="1"/>
</dbReference>
<dbReference type="InterPro" id="IPR043519">
    <property type="entry name" value="NT_sf"/>
</dbReference>
<evidence type="ECO:0000313" key="3">
    <source>
        <dbReference type="EMBL" id="MFC7059135.1"/>
    </source>
</evidence>
<dbReference type="AlphaFoldDB" id="A0ABD5W0Q9"/>
<feature type="domain" description="Polymerase nucleotidyl transferase" evidence="1">
    <location>
        <begin position="13"/>
        <end position="71"/>
    </location>
</feature>
<evidence type="ECO:0000259" key="1">
    <source>
        <dbReference type="Pfam" id="PF01909"/>
    </source>
</evidence>
<reference evidence="3 4" key="1">
    <citation type="journal article" date="2019" name="Int. J. Syst. Evol. Microbiol.">
        <title>The Global Catalogue of Microorganisms (GCM) 10K type strain sequencing project: providing services to taxonomists for standard genome sequencing and annotation.</title>
        <authorList>
            <consortium name="The Broad Institute Genomics Platform"/>
            <consortium name="The Broad Institute Genome Sequencing Center for Infectious Disease"/>
            <person name="Wu L."/>
            <person name="Ma J."/>
        </authorList>
    </citation>
    <scope>NUCLEOTIDE SEQUENCE [LARGE SCALE GENOMIC DNA]</scope>
    <source>
        <strain evidence="3 4">JCM 30072</strain>
    </source>
</reference>
<feature type="domain" description="DUF4037" evidence="2">
    <location>
        <begin position="90"/>
        <end position="176"/>
    </location>
</feature>
<proteinExistence type="predicted"/>
<dbReference type="RefSeq" id="WP_267161869.1">
    <property type="nucleotide sequence ID" value="NZ_CP112972.1"/>
</dbReference>
<evidence type="ECO:0000313" key="4">
    <source>
        <dbReference type="Proteomes" id="UP001596445"/>
    </source>
</evidence>
<dbReference type="EMBL" id="JBHSZI010000001">
    <property type="protein sequence ID" value="MFC7059135.1"/>
    <property type="molecule type" value="Genomic_DNA"/>
</dbReference>
<accession>A0ABD5W0Q9</accession>